<accession>A0ABD0KI88</accession>
<proteinExistence type="predicted"/>
<feature type="compositionally biased region" description="Pro residues" evidence="1">
    <location>
        <begin position="44"/>
        <end position="53"/>
    </location>
</feature>
<feature type="compositionally biased region" description="Basic and acidic residues" evidence="1">
    <location>
        <begin position="60"/>
        <end position="71"/>
    </location>
</feature>
<reference evidence="2 3" key="1">
    <citation type="journal article" date="2023" name="Sci. Data">
        <title>Genome assembly of the Korean intertidal mud-creeper Batillaria attramentaria.</title>
        <authorList>
            <person name="Patra A.K."/>
            <person name="Ho P.T."/>
            <person name="Jun S."/>
            <person name="Lee S.J."/>
            <person name="Kim Y."/>
            <person name="Won Y.J."/>
        </authorList>
    </citation>
    <scope>NUCLEOTIDE SEQUENCE [LARGE SCALE GENOMIC DNA]</scope>
    <source>
        <strain evidence="2">Wonlab-2016</strain>
    </source>
</reference>
<evidence type="ECO:0000256" key="1">
    <source>
        <dbReference type="SAM" id="MobiDB-lite"/>
    </source>
</evidence>
<gene>
    <name evidence="2" type="ORF">BaRGS_00021855</name>
</gene>
<dbReference type="EMBL" id="JACVVK020000172">
    <property type="protein sequence ID" value="KAK7486884.1"/>
    <property type="molecule type" value="Genomic_DNA"/>
</dbReference>
<evidence type="ECO:0000313" key="2">
    <source>
        <dbReference type="EMBL" id="KAK7486884.1"/>
    </source>
</evidence>
<feature type="region of interest" description="Disordered" evidence="1">
    <location>
        <begin position="1"/>
        <end position="71"/>
    </location>
</feature>
<sequence length="71" mass="7397">MQAGSTSPRAVYPGEEEKLKKQASSLGTTSVPSITPASCWSLLLPPPPSPHRPPSVAKANDSKETAGDLLQ</sequence>
<comment type="caution">
    <text evidence="2">The sequence shown here is derived from an EMBL/GenBank/DDBJ whole genome shotgun (WGS) entry which is preliminary data.</text>
</comment>
<feature type="compositionally biased region" description="Polar residues" evidence="1">
    <location>
        <begin position="22"/>
        <end position="38"/>
    </location>
</feature>
<name>A0ABD0KI88_9CAEN</name>
<evidence type="ECO:0000313" key="3">
    <source>
        <dbReference type="Proteomes" id="UP001519460"/>
    </source>
</evidence>
<organism evidence="2 3">
    <name type="scientific">Batillaria attramentaria</name>
    <dbReference type="NCBI Taxonomy" id="370345"/>
    <lineage>
        <taxon>Eukaryota</taxon>
        <taxon>Metazoa</taxon>
        <taxon>Spiralia</taxon>
        <taxon>Lophotrochozoa</taxon>
        <taxon>Mollusca</taxon>
        <taxon>Gastropoda</taxon>
        <taxon>Caenogastropoda</taxon>
        <taxon>Sorbeoconcha</taxon>
        <taxon>Cerithioidea</taxon>
        <taxon>Batillariidae</taxon>
        <taxon>Batillaria</taxon>
    </lineage>
</organism>
<keyword evidence="3" id="KW-1185">Reference proteome</keyword>
<dbReference type="AlphaFoldDB" id="A0ABD0KI88"/>
<dbReference type="Proteomes" id="UP001519460">
    <property type="component" value="Unassembled WGS sequence"/>
</dbReference>
<protein>
    <submittedName>
        <fullName evidence="2">Uncharacterized protein</fullName>
    </submittedName>
</protein>